<protein>
    <submittedName>
        <fullName evidence="2">3'-5' exonuclease</fullName>
    </submittedName>
</protein>
<dbReference type="AlphaFoldDB" id="A0A2P8CCV5"/>
<dbReference type="EMBL" id="BLAU01000001">
    <property type="protein sequence ID" value="GET21377.1"/>
    <property type="molecule type" value="Genomic_DNA"/>
</dbReference>
<evidence type="ECO:0000313" key="3">
    <source>
        <dbReference type="EMBL" id="PSK82808.1"/>
    </source>
</evidence>
<name>A0A2P8CCV5_9BACT</name>
<dbReference type="InterPro" id="IPR036397">
    <property type="entry name" value="RNaseH_sf"/>
</dbReference>
<evidence type="ECO:0000313" key="5">
    <source>
        <dbReference type="Proteomes" id="UP000396862"/>
    </source>
</evidence>
<dbReference type="RefSeq" id="WP_106542400.1">
    <property type="nucleotide sequence ID" value="NZ_BLAU01000001.1"/>
</dbReference>
<gene>
    <name evidence="3" type="ORF">CLV93_105202</name>
    <name evidence="2" type="ORF">JCM18694_16230</name>
</gene>
<evidence type="ECO:0000313" key="4">
    <source>
        <dbReference type="Proteomes" id="UP000240621"/>
    </source>
</evidence>
<dbReference type="Pfam" id="PF10108">
    <property type="entry name" value="DNA_pol_B_exo2"/>
    <property type="match status" value="1"/>
</dbReference>
<accession>A0A2P8CCV5</accession>
<dbReference type="InterPro" id="IPR019288">
    <property type="entry name" value="3'-5'_exonuclease_PolB-like"/>
</dbReference>
<reference evidence="3 4" key="1">
    <citation type="submission" date="2018-03" db="EMBL/GenBank/DDBJ databases">
        <title>Genomic Encyclopedia of Archaeal and Bacterial Type Strains, Phase II (KMG-II): from individual species to whole genera.</title>
        <authorList>
            <person name="Goeker M."/>
        </authorList>
    </citation>
    <scope>NUCLEOTIDE SEQUENCE [LARGE SCALE GENOMIC DNA]</scope>
    <source>
        <strain evidence="3 4">DSM 27267</strain>
    </source>
</reference>
<evidence type="ECO:0000313" key="2">
    <source>
        <dbReference type="EMBL" id="GET21377.1"/>
    </source>
</evidence>
<dbReference type="Gene3D" id="3.30.420.10">
    <property type="entry name" value="Ribonuclease H-like superfamily/Ribonuclease H"/>
    <property type="match status" value="1"/>
</dbReference>
<dbReference type="CDD" id="cd05782">
    <property type="entry name" value="DNA_polB_like1_exo"/>
    <property type="match status" value="1"/>
</dbReference>
<dbReference type="OrthoDB" id="9773351at2"/>
<evidence type="ECO:0000259" key="1">
    <source>
        <dbReference type="Pfam" id="PF10108"/>
    </source>
</evidence>
<dbReference type="Proteomes" id="UP000396862">
    <property type="component" value="Unassembled WGS sequence"/>
</dbReference>
<dbReference type="GO" id="GO:0004527">
    <property type="term" value="F:exonuclease activity"/>
    <property type="evidence" value="ECO:0007669"/>
    <property type="project" value="UniProtKB-KW"/>
</dbReference>
<sequence length="243" mass="27899">MLDHLKPEHVLYLDIETVPLTQSLDKMPERLQEQWTKKAANIGSEEDSPEDLFQRAGIYAEFGKIICISAGTIYRKGKQRVYRVKSFYGDDEKQLLIDFAEMLEKFTATPTHKLCAHNGQEFDFPWIARRMLIHGLKLPKILDIAGAKPWEIRDTLIDTMQLWKFGDYKHYTSLNLLCAVFDIPTPKDDIDGSQVAAVYYDEGDLERIARYCEKDTLAVAQLLLRYKGEPLIAPDAVEIAFPN</sequence>
<keyword evidence="5" id="KW-1185">Reference proteome</keyword>
<dbReference type="GO" id="GO:0003676">
    <property type="term" value="F:nucleic acid binding"/>
    <property type="evidence" value="ECO:0007669"/>
    <property type="project" value="InterPro"/>
</dbReference>
<dbReference type="InterPro" id="IPR012337">
    <property type="entry name" value="RNaseH-like_sf"/>
</dbReference>
<dbReference type="EMBL" id="PYGC01000005">
    <property type="protein sequence ID" value="PSK82808.1"/>
    <property type="molecule type" value="Genomic_DNA"/>
</dbReference>
<keyword evidence="2" id="KW-0540">Nuclease</keyword>
<dbReference type="SUPFAM" id="SSF53098">
    <property type="entry name" value="Ribonuclease H-like"/>
    <property type="match status" value="1"/>
</dbReference>
<keyword evidence="2" id="KW-0269">Exonuclease</keyword>
<comment type="caution">
    <text evidence="3">The sequence shown here is derived from an EMBL/GenBank/DDBJ whole genome shotgun (WGS) entry which is preliminary data.</text>
</comment>
<reference evidence="2 5" key="2">
    <citation type="submission" date="2019-10" db="EMBL/GenBank/DDBJ databases">
        <title>Prolixibacter strains distinguished by the presence of nitrate reductase genes were adept at nitrate-dependent anaerobic corrosion of metallic iron and carbon steel.</title>
        <authorList>
            <person name="Iino T."/>
            <person name="Shono N."/>
            <person name="Ito K."/>
            <person name="Nakamura R."/>
            <person name="Sueoka K."/>
            <person name="Harayama S."/>
            <person name="Ohkuma M."/>
        </authorList>
    </citation>
    <scope>NUCLEOTIDE SEQUENCE [LARGE SCALE GENOMIC DNA]</scope>
    <source>
        <strain evidence="2 5">MIC1-1</strain>
    </source>
</reference>
<dbReference type="Proteomes" id="UP000240621">
    <property type="component" value="Unassembled WGS sequence"/>
</dbReference>
<proteinExistence type="predicted"/>
<feature type="domain" description="Predicted 3'-5' exonuclease PolB-like" evidence="1">
    <location>
        <begin position="61"/>
        <end position="226"/>
    </location>
</feature>
<organism evidence="3 4">
    <name type="scientific">Prolixibacter denitrificans</name>
    <dbReference type="NCBI Taxonomy" id="1541063"/>
    <lineage>
        <taxon>Bacteria</taxon>
        <taxon>Pseudomonadati</taxon>
        <taxon>Bacteroidota</taxon>
        <taxon>Bacteroidia</taxon>
        <taxon>Marinilabiliales</taxon>
        <taxon>Prolixibacteraceae</taxon>
        <taxon>Prolixibacter</taxon>
    </lineage>
</organism>
<keyword evidence="2" id="KW-0378">Hydrolase</keyword>